<dbReference type="Proteomes" id="UP000286246">
    <property type="component" value="Unassembled WGS sequence"/>
</dbReference>
<dbReference type="PANTHER" id="PTHR48081:SF8">
    <property type="entry name" value="ALPHA_BETA HYDROLASE FOLD-3 DOMAIN-CONTAINING PROTEIN-RELATED"/>
    <property type="match status" value="1"/>
</dbReference>
<dbReference type="PANTHER" id="PTHR48081">
    <property type="entry name" value="AB HYDROLASE SUPERFAMILY PROTEIN C4A8.06C"/>
    <property type="match status" value="1"/>
</dbReference>
<dbReference type="Gene3D" id="3.40.50.1820">
    <property type="entry name" value="alpha/beta hydrolase"/>
    <property type="match status" value="1"/>
</dbReference>
<keyword evidence="4" id="KW-1185">Reference proteome</keyword>
<keyword evidence="1" id="KW-0378">Hydrolase</keyword>
<dbReference type="Pfam" id="PF07859">
    <property type="entry name" value="Abhydrolase_3"/>
    <property type="match status" value="1"/>
</dbReference>
<comment type="caution">
    <text evidence="3">The sequence shown here is derived from an EMBL/GenBank/DDBJ whole genome shotgun (WGS) entry which is preliminary data.</text>
</comment>
<name>A0A420BHT8_SPHD1</name>
<evidence type="ECO:0000313" key="4">
    <source>
        <dbReference type="Proteomes" id="UP000286246"/>
    </source>
</evidence>
<accession>A0A420BHT8</accession>
<dbReference type="InterPro" id="IPR050300">
    <property type="entry name" value="GDXG_lipolytic_enzyme"/>
</dbReference>
<dbReference type="AlphaFoldDB" id="A0A420BHT8"/>
<evidence type="ECO:0000259" key="2">
    <source>
        <dbReference type="Pfam" id="PF07859"/>
    </source>
</evidence>
<dbReference type="EMBL" id="RAPY01000001">
    <property type="protein sequence ID" value="RKE56321.1"/>
    <property type="molecule type" value="Genomic_DNA"/>
</dbReference>
<dbReference type="InterPro" id="IPR013094">
    <property type="entry name" value="AB_hydrolase_3"/>
</dbReference>
<organism evidence="3 4">
    <name type="scientific">Sphingobacterium detergens</name>
    <dbReference type="NCBI Taxonomy" id="1145106"/>
    <lineage>
        <taxon>Bacteria</taxon>
        <taxon>Pseudomonadati</taxon>
        <taxon>Bacteroidota</taxon>
        <taxon>Sphingobacteriia</taxon>
        <taxon>Sphingobacteriales</taxon>
        <taxon>Sphingobacteriaceae</taxon>
        <taxon>Sphingobacterium</taxon>
    </lineage>
</organism>
<protein>
    <submittedName>
        <fullName evidence="3">Acetyl esterase</fullName>
    </submittedName>
</protein>
<sequence length="314" mass="34619">MDLDEISQNFLSQMKEFGAIPFHKCTAKQARIIYDSNSSGQAEDPVMKSIRKESIPVLGGEIDVFIIDPSKKAVSIIVLFHGGGWVVGKASAYLSYATYLSEITHSIVAVVDYRKAPEYPHPVPANDAYQAVRWVDKNMESIAGGRLPLIVCGESAGGNLAAVTVLKAKELGGPKIACQILVCPVMGDDFENNTYNTYGHQLIISKKDMIWFWDQYVPDPSKRKEPYVSPIYAEDLKGLPKTVLITAGHDPLRQEGEDYAGKLIKAGVSVTFKRFEDQMHGFFTWVDFSPVSRAVQQLIGSVILNEVVGDNSTK</sequence>
<dbReference type="SUPFAM" id="SSF53474">
    <property type="entry name" value="alpha/beta-Hydrolases"/>
    <property type="match status" value="1"/>
</dbReference>
<gene>
    <name evidence="3" type="ORF">DFQ12_1178</name>
</gene>
<feature type="domain" description="Alpha/beta hydrolase fold-3" evidence="2">
    <location>
        <begin position="77"/>
        <end position="283"/>
    </location>
</feature>
<dbReference type="GO" id="GO:0016787">
    <property type="term" value="F:hydrolase activity"/>
    <property type="evidence" value="ECO:0007669"/>
    <property type="project" value="UniProtKB-KW"/>
</dbReference>
<evidence type="ECO:0000313" key="3">
    <source>
        <dbReference type="EMBL" id="RKE56321.1"/>
    </source>
</evidence>
<evidence type="ECO:0000256" key="1">
    <source>
        <dbReference type="ARBA" id="ARBA00022801"/>
    </source>
</evidence>
<proteinExistence type="predicted"/>
<dbReference type="InterPro" id="IPR029058">
    <property type="entry name" value="AB_hydrolase_fold"/>
</dbReference>
<reference evidence="3 4" key="1">
    <citation type="submission" date="2018-09" db="EMBL/GenBank/DDBJ databases">
        <title>Genomic Encyclopedia of Type Strains, Phase III (KMG-III): the genomes of soil and plant-associated and newly described type strains.</title>
        <authorList>
            <person name="Whitman W."/>
        </authorList>
    </citation>
    <scope>NUCLEOTIDE SEQUENCE [LARGE SCALE GENOMIC DNA]</scope>
    <source>
        <strain evidence="3 4">CECT 7938</strain>
    </source>
</reference>